<proteinExistence type="predicted"/>
<organism evidence="1">
    <name type="scientific">Cuerna arida</name>
    <dbReference type="NCBI Taxonomy" id="1464854"/>
    <lineage>
        <taxon>Eukaryota</taxon>
        <taxon>Metazoa</taxon>
        <taxon>Ecdysozoa</taxon>
        <taxon>Arthropoda</taxon>
        <taxon>Hexapoda</taxon>
        <taxon>Insecta</taxon>
        <taxon>Pterygota</taxon>
        <taxon>Neoptera</taxon>
        <taxon>Paraneoptera</taxon>
        <taxon>Hemiptera</taxon>
        <taxon>Auchenorrhyncha</taxon>
        <taxon>Membracoidea</taxon>
        <taxon>Cicadellidae</taxon>
        <taxon>Cicadellinae</taxon>
        <taxon>Proconiini</taxon>
        <taxon>Cuerna</taxon>
    </lineage>
</organism>
<name>A0A1B6GKX8_9HEMI</name>
<accession>A0A1B6GKX8</accession>
<feature type="non-terminal residue" evidence="1">
    <location>
        <position position="1"/>
    </location>
</feature>
<dbReference type="AlphaFoldDB" id="A0A1B6GKX8"/>
<protein>
    <submittedName>
        <fullName evidence="1">Uncharacterized protein</fullName>
    </submittedName>
</protein>
<feature type="non-terminal residue" evidence="1">
    <location>
        <position position="142"/>
    </location>
</feature>
<sequence length="142" mass="16039">VKAYCGIPFCQPKPCLVATANVGSHYNKYHSVFSLLPSNTTSIDFSVRLWNPEEWKDGELRLALSSVPLPSTGSYMRTQKTGIEIVISNYKSGITPGNDEKSDWYIEPRLLSGTHWQDLELAWSDDFISLKMKGKSLYVFTK</sequence>
<reference evidence="1" key="1">
    <citation type="submission" date="2015-11" db="EMBL/GenBank/DDBJ databases">
        <title>De novo transcriptome assembly of four potential Pierce s Disease insect vectors from Arizona vineyards.</title>
        <authorList>
            <person name="Tassone E.E."/>
        </authorList>
    </citation>
    <scope>NUCLEOTIDE SEQUENCE</scope>
</reference>
<gene>
    <name evidence="1" type="ORF">g.5053</name>
</gene>
<dbReference type="EMBL" id="GECZ01006665">
    <property type="protein sequence ID" value="JAS63104.1"/>
    <property type="molecule type" value="Transcribed_RNA"/>
</dbReference>
<evidence type="ECO:0000313" key="1">
    <source>
        <dbReference type="EMBL" id="JAS63104.1"/>
    </source>
</evidence>